<feature type="domain" description="Aminoacyl-transfer RNA synthetases class-II family profile" evidence="10">
    <location>
        <begin position="117"/>
        <end position="368"/>
    </location>
</feature>
<evidence type="ECO:0000259" key="10">
    <source>
        <dbReference type="PROSITE" id="PS50862"/>
    </source>
</evidence>
<dbReference type="InterPro" id="IPR002314">
    <property type="entry name" value="aa-tRNA-synt_IIb"/>
</dbReference>
<keyword evidence="2" id="KW-0436">Ligase</keyword>
<dbReference type="GO" id="GO:0006433">
    <property type="term" value="P:prolyl-tRNA aminoacylation"/>
    <property type="evidence" value="ECO:0007669"/>
    <property type="project" value="InterPro"/>
</dbReference>
<dbReference type="GO" id="GO:0017101">
    <property type="term" value="C:aminoacyl-tRNA synthetase multienzyme complex"/>
    <property type="evidence" value="ECO:0007669"/>
    <property type="project" value="TreeGrafter"/>
</dbReference>
<dbReference type="SMART" id="SM00991">
    <property type="entry name" value="WHEP-TRS"/>
    <property type="match status" value="1"/>
</dbReference>
<dbReference type="Pfam" id="PF00458">
    <property type="entry name" value="WHEP-TRS"/>
    <property type="match status" value="1"/>
</dbReference>
<evidence type="ECO:0000256" key="2">
    <source>
        <dbReference type="ARBA" id="ARBA00022598"/>
    </source>
</evidence>
<dbReference type="PRINTS" id="PR01046">
    <property type="entry name" value="TRNASYNTHPRO"/>
</dbReference>
<dbReference type="Gene3D" id="3.40.50.800">
    <property type="entry name" value="Anticodon-binding domain"/>
    <property type="match status" value="1"/>
</dbReference>
<evidence type="ECO:0000256" key="8">
    <source>
        <dbReference type="ARBA" id="ARBA00047671"/>
    </source>
</evidence>
<dbReference type="InterPro" id="IPR004499">
    <property type="entry name" value="Pro-tRNA-ligase_IIa_arc-type"/>
</dbReference>
<dbReference type="InterPro" id="IPR009068">
    <property type="entry name" value="uS15_NS1_RNA-bd_sf"/>
</dbReference>
<keyword evidence="6" id="KW-0030">Aminoacyl-tRNA synthetase</keyword>
<dbReference type="HAMAP" id="MF_01571">
    <property type="entry name" value="Pro_tRNA_synth_type3"/>
    <property type="match status" value="1"/>
</dbReference>
<dbReference type="PROSITE" id="PS51185">
    <property type="entry name" value="WHEP_TRS_2"/>
    <property type="match status" value="1"/>
</dbReference>
<evidence type="ECO:0000313" key="12">
    <source>
        <dbReference type="Proteomes" id="UP000046392"/>
    </source>
</evidence>
<dbReference type="SUPFAM" id="SSF55681">
    <property type="entry name" value="Class II aaRS and biotin synthetases"/>
    <property type="match status" value="1"/>
</dbReference>
<dbReference type="InterPro" id="IPR006195">
    <property type="entry name" value="aa-tRNA-synth_II"/>
</dbReference>
<dbReference type="PANTHER" id="PTHR43382:SF2">
    <property type="entry name" value="BIFUNCTIONAL GLUTAMATE_PROLINE--TRNA LIGASE"/>
    <property type="match status" value="1"/>
</dbReference>
<dbReference type="InterPro" id="IPR002316">
    <property type="entry name" value="Pro-tRNA-ligase_IIa"/>
</dbReference>
<dbReference type="Pfam" id="PF09180">
    <property type="entry name" value="ProRS-C_1"/>
    <property type="match status" value="1"/>
</dbReference>
<dbReference type="FunFam" id="3.40.50.800:FF:000005">
    <property type="entry name" value="bifunctional glutamate/proline--tRNA ligase"/>
    <property type="match status" value="1"/>
</dbReference>
<keyword evidence="3" id="KW-0547">Nucleotide-binding</keyword>
<dbReference type="STRING" id="174720.A0A0N5BVM8"/>
<evidence type="ECO:0000256" key="3">
    <source>
        <dbReference type="ARBA" id="ARBA00022741"/>
    </source>
</evidence>
<accession>A0A0N5BVM8</accession>
<dbReference type="SUPFAM" id="SSF64586">
    <property type="entry name" value="C-terminal domain of ProRS"/>
    <property type="match status" value="1"/>
</dbReference>
<dbReference type="InterPro" id="IPR036621">
    <property type="entry name" value="Anticodon-bd_dom_sf"/>
</dbReference>
<dbReference type="Gene3D" id="3.30.930.10">
    <property type="entry name" value="Bira Bifunctional Protein, Domain 2"/>
    <property type="match status" value="1"/>
</dbReference>
<evidence type="ECO:0000256" key="4">
    <source>
        <dbReference type="ARBA" id="ARBA00022840"/>
    </source>
</evidence>
<dbReference type="Pfam" id="PF03129">
    <property type="entry name" value="HGTP_anticodon"/>
    <property type="match status" value="1"/>
</dbReference>
<sequence length="585" mass="66232">MSVEIEETLKAKIVAQGEVVRTLKTDSSSTEEAKTEAIELLKNLKIEYKNATGKEYVAPGARAPKPKKEAPKKEEKVNDNKKQSKLGVGVAKDENYSEWYSEVITKAEMIEYYDVSGCYVLRPWAYSIWEAIQEFFDREIKKIGVKNCYFPMFVSAAVLEREKTHIADFAPEVAWVTKAGSSDLAEPIAIRPTSETVMYPSYSKWVQSHRDLPIKLNQWCNVVRWEFKHPTPFLRTREFLWQEGHTAFANQEEAIEEVYQILDFYARVYTDLMAIPVVKGRKSEKEKFAGGDFTTTVEAYVPVNGRGIQGATSHHLGQNFSKMFNISFEDPEKKAERAFAYQNSWGLSTRTIGALIMIHGDDNGLVLPPRVASIQVIVIPVGITANTTAEMKEALVNSVKKIVTSLKDSGVRADEDCRENYSPGWKFNHWELKGVPLRFEVGPKDLEKNSVLAVRRYNSQKSPILLDNLVTDTKNLLEDIHHAMYNKVLEARNEHMKICLKWEEFTPLLDDKCIILSPFCGGVDCEEKIKEGSQRIEVTEAGQSSMGAKSLCIPLEQPTVALPEKCIHPECGQKAKFFALFGRSY</sequence>
<evidence type="ECO:0000256" key="5">
    <source>
        <dbReference type="ARBA" id="ARBA00022917"/>
    </source>
</evidence>
<dbReference type="GO" id="GO:0004827">
    <property type="term" value="F:proline-tRNA ligase activity"/>
    <property type="evidence" value="ECO:0007669"/>
    <property type="project" value="UniProtKB-EC"/>
</dbReference>
<dbReference type="Pfam" id="PF00587">
    <property type="entry name" value="tRNA-synt_2b"/>
    <property type="match status" value="1"/>
</dbReference>
<dbReference type="EC" id="6.1.1.15" evidence="1"/>
<dbReference type="Gene3D" id="3.30.110.30">
    <property type="entry name" value="C-terminal domain of ProRS"/>
    <property type="match status" value="1"/>
</dbReference>
<dbReference type="GO" id="GO:0005737">
    <property type="term" value="C:cytoplasm"/>
    <property type="evidence" value="ECO:0007669"/>
    <property type="project" value="InterPro"/>
</dbReference>
<proteinExistence type="inferred from homology"/>
<evidence type="ECO:0000256" key="7">
    <source>
        <dbReference type="ARBA" id="ARBA00029731"/>
    </source>
</evidence>
<dbReference type="AlphaFoldDB" id="A0A0N5BVM8"/>
<feature type="compositionally biased region" description="Basic and acidic residues" evidence="9">
    <location>
        <begin position="66"/>
        <end position="82"/>
    </location>
</feature>
<dbReference type="SMART" id="SM00946">
    <property type="entry name" value="ProRS-C_1"/>
    <property type="match status" value="1"/>
</dbReference>
<name>A0A0N5BVM8_STREA</name>
<comment type="catalytic activity">
    <reaction evidence="8">
        <text>tRNA(Pro) + L-proline + ATP = L-prolyl-tRNA(Pro) + AMP + diphosphate</text>
        <dbReference type="Rhea" id="RHEA:14305"/>
        <dbReference type="Rhea" id="RHEA-COMP:9700"/>
        <dbReference type="Rhea" id="RHEA-COMP:9702"/>
        <dbReference type="ChEBI" id="CHEBI:30616"/>
        <dbReference type="ChEBI" id="CHEBI:33019"/>
        <dbReference type="ChEBI" id="CHEBI:60039"/>
        <dbReference type="ChEBI" id="CHEBI:78442"/>
        <dbReference type="ChEBI" id="CHEBI:78532"/>
        <dbReference type="ChEBI" id="CHEBI:456215"/>
        <dbReference type="EC" id="6.1.1.15"/>
    </reaction>
</comment>
<evidence type="ECO:0000256" key="1">
    <source>
        <dbReference type="ARBA" id="ARBA00012831"/>
    </source>
</evidence>
<dbReference type="SUPFAM" id="SSF47060">
    <property type="entry name" value="S15/NS1 RNA-binding domain"/>
    <property type="match status" value="1"/>
</dbReference>
<evidence type="ECO:0000256" key="9">
    <source>
        <dbReference type="SAM" id="MobiDB-lite"/>
    </source>
</evidence>
<keyword evidence="5" id="KW-0648">Protein biosynthesis</keyword>
<dbReference type="Gene3D" id="1.10.287.10">
    <property type="entry name" value="S15/NS1, RNA-binding"/>
    <property type="match status" value="1"/>
</dbReference>
<keyword evidence="12" id="KW-1185">Reference proteome</keyword>
<dbReference type="PROSITE" id="PS50862">
    <property type="entry name" value="AA_TRNA_LIGASE_II"/>
    <property type="match status" value="1"/>
</dbReference>
<dbReference type="WBParaSite" id="SPAL_0000988400.1">
    <property type="protein sequence ID" value="SPAL_0000988400.1"/>
    <property type="gene ID" value="SPAL_0000988400"/>
</dbReference>
<evidence type="ECO:0000313" key="13">
    <source>
        <dbReference type="WBParaSite" id="SPAL_0000988400.1"/>
    </source>
</evidence>
<dbReference type="Proteomes" id="UP000046392">
    <property type="component" value="Unplaced"/>
</dbReference>
<dbReference type="InterPro" id="IPR033721">
    <property type="entry name" value="ProRS_core_arch_euk"/>
</dbReference>
<dbReference type="GO" id="GO:0005524">
    <property type="term" value="F:ATP binding"/>
    <property type="evidence" value="ECO:0007669"/>
    <property type="project" value="UniProtKB-KW"/>
</dbReference>
<protein>
    <recommendedName>
        <fullName evidence="1">proline--tRNA ligase</fullName>
        <ecNumber evidence="1">6.1.1.15</ecNumber>
    </recommendedName>
    <alternativeName>
        <fullName evidence="7">Prolyl-tRNA synthetase</fullName>
    </alternativeName>
</protein>
<dbReference type="CDD" id="cd00778">
    <property type="entry name" value="ProRS_core_arch_euk"/>
    <property type="match status" value="1"/>
</dbReference>
<dbReference type="FunFam" id="3.30.930.10:FF:000007">
    <property type="entry name" value="Bifunctional glutamate/proline--tRNA ligase"/>
    <property type="match status" value="1"/>
</dbReference>
<dbReference type="InterPro" id="IPR004154">
    <property type="entry name" value="Anticodon-bd"/>
</dbReference>
<reference evidence="13" key="1">
    <citation type="submission" date="2017-02" db="UniProtKB">
        <authorList>
            <consortium name="WormBaseParasite"/>
        </authorList>
    </citation>
    <scope>IDENTIFICATION</scope>
</reference>
<dbReference type="InterPro" id="IPR045864">
    <property type="entry name" value="aa-tRNA-synth_II/BPL/LPL"/>
</dbReference>
<organism evidence="12 13">
    <name type="scientific">Strongyloides papillosus</name>
    <name type="common">Intestinal threadworm</name>
    <dbReference type="NCBI Taxonomy" id="174720"/>
    <lineage>
        <taxon>Eukaryota</taxon>
        <taxon>Metazoa</taxon>
        <taxon>Ecdysozoa</taxon>
        <taxon>Nematoda</taxon>
        <taxon>Chromadorea</taxon>
        <taxon>Rhabditida</taxon>
        <taxon>Tylenchina</taxon>
        <taxon>Panagrolaimomorpha</taxon>
        <taxon>Strongyloidoidea</taxon>
        <taxon>Strongyloididae</taxon>
        <taxon>Strongyloides</taxon>
    </lineage>
</organism>
<feature type="region of interest" description="Disordered" evidence="9">
    <location>
        <begin position="58"/>
        <end position="85"/>
    </location>
</feature>
<dbReference type="InterPro" id="IPR000738">
    <property type="entry name" value="WHEP-TRS_dom"/>
</dbReference>
<evidence type="ECO:0000256" key="6">
    <source>
        <dbReference type="ARBA" id="ARBA00023146"/>
    </source>
</evidence>
<dbReference type="NCBIfam" id="TIGR00408">
    <property type="entry name" value="proS_fam_I"/>
    <property type="match status" value="1"/>
</dbReference>
<keyword evidence="4" id="KW-0067">ATP-binding</keyword>
<dbReference type="InterPro" id="IPR017449">
    <property type="entry name" value="Pro-tRNA_synth_II"/>
</dbReference>
<dbReference type="InterPro" id="IPR016061">
    <property type="entry name" value="Pro-tRNA_ligase_II_C"/>
</dbReference>
<dbReference type="FunFam" id="3.30.110.30:FF:000001">
    <property type="entry name" value="Bifunctional glutamate/proline--tRNA ligase"/>
    <property type="match status" value="1"/>
</dbReference>
<evidence type="ECO:0000259" key="11">
    <source>
        <dbReference type="PROSITE" id="PS51185"/>
    </source>
</evidence>
<dbReference type="SUPFAM" id="SSF52954">
    <property type="entry name" value="Class II aaRS ABD-related"/>
    <property type="match status" value="1"/>
</dbReference>
<feature type="domain" description="WHEP-TRS" evidence="11">
    <location>
        <begin position="5"/>
        <end position="62"/>
    </location>
</feature>
<dbReference type="PANTHER" id="PTHR43382">
    <property type="entry name" value="PROLYL-TRNA SYNTHETASE"/>
    <property type="match status" value="1"/>
</dbReference>
<dbReference type="CDD" id="cd00862">
    <property type="entry name" value="ProRS_anticodon_zinc"/>
    <property type="match status" value="1"/>
</dbReference>